<evidence type="ECO:0000313" key="2">
    <source>
        <dbReference type="Proteomes" id="UP000789702"/>
    </source>
</evidence>
<dbReference type="Proteomes" id="UP000789702">
    <property type="component" value="Unassembled WGS sequence"/>
</dbReference>
<comment type="caution">
    <text evidence="1">The sequence shown here is derived from an EMBL/GenBank/DDBJ whole genome shotgun (WGS) entry which is preliminary data.</text>
</comment>
<organism evidence="1 2">
    <name type="scientific">Dentiscutata heterogama</name>
    <dbReference type="NCBI Taxonomy" id="1316150"/>
    <lineage>
        <taxon>Eukaryota</taxon>
        <taxon>Fungi</taxon>
        <taxon>Fungi incertae sedis</taxon>
        <taxon>Mucoromycota</taxon>
        <taxon>Glomeromycotina</taxon>
        <taxon>Glomeromycetes</taxon>
        <taxon>Diversisporales</taxon>
        <taxon>Gigasporaceae</taxon>
        <taxon>Dentiscutata</taxon>
    </lineage>
</organism>
<dbReference type="EMBL" id="CAJVPU010056285">
    <property type="protein sequence ID" value="CAG8770097.1"/>
    <property type="molecule type" value="Genomic_DNA"/>
</dbReference>
<sequence>TKMNIDQEVKEMVKLNYAKTYGLPNPDRSIRAVKLTISLSTEMTMFFLGVCKLGSCP</sequence>
<feature type="non-terminal residue" evidence="1">
    <location>
        <position position="1"/>
    </location>
</feature>
<proteinExistence type="predicted"/>
<evidence type="ECO:0000313" key="1">
    <source>
        <dbReference type="EMBL" id="CAG8770097.1"/>
    </source>
</evidence>
<gene>
    <name evidence="1" type="ORF">DHETER_LOCUS15777</name>
</gene>
<name>A0ACA9QZ33_9GLOM</name>
<keyword evidence="2" id="KW-1185">Reference proteome</keyword>
<accession>A0ACA9QZ33</accession>
<reference evidence="1" key="1">
    <citation type="submission" date="2021-06" db="EMBL/GenBank/DDBJ databases">
        <authorList>
            <person name="Kallberg Y."/>
            <person name="Tangrot J."/>
            <person name="Rosling A."/>
        </authorList>
    </citation>
    <scope>NUCLEOTIDE SEQUENCE</scope>
    <source>
        <strain evidence="1">IL203A</strain>
    </source>
</reference>
<protein>
    <submittedName>
        <fullName evidence="1">14238_t:CDS:1</fullName>
    </submittedName>
</protein>
<feature type="non-terminal residue" evidence="1">
    <location>
        <position position="57"/>
    </location>
</feature>